<dbReference type="Pfam" id="PF00042">
    <property type="entry name" value="Globin"/>
    <property type="match status" value="1"/>
</dbReference>
<dbReference type="SUPFAM" id="SSF46458">
    <property type="entry name" value="Globin-like"/>
    <property type="match status" value="1"/>
</dbReference>
<dbReference type="GO" id="GO:0005833">
    <property type="term" value="C:hemoglobin complex"/>
    <property type="evidence" value="ECO:0007669"/>
    <property type="project" value="InterPro"/>
</dbReference>
<dbReference type="InterPro" id="IPR012292">
    <property type="entry name" value="Globin/Proto"/>
</dbReference>
<accession>Q9PVL7</accession>
<evidence type="ECO:0000256" key="5">
    <source>
        <dbReference type="ARBA" id="ARBA00022723"/>
    </source>
</evidence>
<proteinExistence type="evidence at transcript level"/>
<dbReference type="GO" id="GO:0031720">
    <property type="term" value="F:haptoglobin binding"/>
    <property type="evidence" value="ECO:0007669"/>
    <property type="project" value="TreeGrafter"/>
</dbReference>
<feature type="domain" description="Globin" evidence="8">
    <location>
        <begin position="2"/>
        <end position="146"/>
    </location>
</feature>
<dbReference type="GO" id="GO:0031838">
    <property type="term" value="C:haptoglobin-hemoglobin complex"/>
    <property type="evidence" value="ECO:0007669"/>
    <property type="project" value="TreeGrafter"/>
</dbReference>
<sequence length="146" mass="16324">MVFTNDERKDIHEVWGKVKADKLGADALARVLIVNPWTRKHFSSFGDLSTPEAILHNPKIAAHGAKVVHSIIEASKHLDDLKGYYADLSNVHCLKLHVDPNNFHLLAGIIVVMLGITLREDFTPHRQASVEKYLEAVCDALSHGYH</sequence>
<dbReference type="GO" id="GO:0004601">
    <property type="term" value="F:peroxidase activity"/>
    <property type="evidence" value="ECO:0007669"/>
    <property type="project" value="TreeGrafter"/>
</dbReference>
<keyword evidence="3 7" id="KW-0349">Heme</keyword>
<name>Q9PVL7_HYNRE</name>
<comment type="similarity">
    <text evidence="1 7">Belongs to the globin family.</text>
</comment>
<evidence type="ECO:0000256" key="6">
    <source>
        <dbReference type="ARBA" id="ARBA00023004"/>
    </source>
</evidence>
<reference evidence="9" key="1">
    <citation type="journal article" date="1999" name="Dev. Genes Evol.">
        <title>Erythropoiesis and unexpected expression pattern of globin genes in the salamander Hynobius retardatus.</title>
        <authorList>
            <person name="Yamaguchi M."/>
            <person name="Takahashi H."/>
            <person name="Wakahara M."/>
        </authorList>
    </citation>
    <scope>NUCLEOTIDE SEQUENCE</scope>
</reference>
<keyword evidence="6" id="KW-0408">Iron</keyword>
<evidence type="ECO:0000256" key="1">
    <source>
        <dbReference type="ARBA" id="ARBA00008705"/>
    </source>
</evidence>
<keyword evidence="2 7" id="KW-0813">Transport</keyword>
<dbReference type="Gene3D" id="1.10.490.10">
    <property type="entry name" value="Globins"/>
    <property type="match status" value="1"/>
</dbReference>
<dbReference type="InterPro" id="IPR009050">
    <property type="entry name" value="Globin-like_sf"/>
</dbReference>
<dbReference type="EMBL" id="AB034758">
    <property type="protein sequence ID" value="BAA86391.1"/>
    <property type="molecule type" value="mRNA"/>
</dbReference>
<dbReference type="GO" id="GO:0072562">
    <property type="term" value="C:blood microparticle"/>
    <property type="evidence" value="ECO:0007669"/>
    <property type="project" value="TreeGrafter"/>
</dbReference>
<evidence type="ECO:0000256" key="4">
    <source>
        <dbReference type="ARBA" id="ARBA00022621"/>
    </source>
</evidence>
<dbReference type="GO" id="GO:0046872">
    <property type="term" value="F:metal ion binding"/>
    <property type="evidence" value="ECO:0007669"/>
    <property type="project" value="UniProtKB-KW"/>
</dbReference>
<dbReference type="InterPro" id="IPR050056">
    <property type="entry name" value="Hemoglobin_oxygen_transport"/>
</dbReference>
<dbReference type="GO" id="GO:0042744">
    <property type="term" value="P:hydrogen peroxide catabolic process"/>
    <property type="evidence" value="ECO:0007669"/>
    <property type="project" value="TreeGrafter"/>
</dbReference>
<keyword evidence="4 7" id="KW-0561">Oxygen transport</keyword>
<dbReference type="GO" id="GO:0005344">
    <property type="term" value="F:oxygen carrier activity"/>
    <property type="evidence" value="ECO:0007669"/>
    <property type="project" value="UniProtKB-KW"/>
</dbReference>
<dbReference type="GO" id="GO:0020037">
    <property type="term" value="F:heme binding"/>
    <property type="evidence" value="ECO:0007669"/>
    <property type="project" value="InterPro"/>
</dbReference>
<evidence type="ECO:0000259" key="8">
    <source>
        <dbReference type="PROSITE" id="PS01033"/>
    </source>
</evidence>
<dbReference type="PRINTS" id="PR00814">
    <property type="entry name" value="BETAHAEM"/>
</dbReference>
<evidence type="ECO:0000313" key="9">
    <source>
        <dbReference type="EMBL" id="BAA86391.1"/>
    </source>
</evidence>
<dbReference type="CDD" id="cd08925">
    <property type="entry name" value="Hb-beta-like"/>
    <property type="match status" value="1"/>
</dbReference>
<dbReference type="PANTHER" id="PTHR11442:SF100">
    <property type="entry name" value="HEMOGLOBIN SUBUNIT BETA-1"/>
    <property type="match status" value="1"/>
</dbReference>
<keyword evidence="5" id="KW-0479">Metal-binding</keyword>
<dbReference type="InterPro" id="IPR000971">
    <property type="entry name" value="Globin"/>
</dbReference>
<dbReference type="GO" id="GO:0043177">
    <property type="term" value="F:organic acid binding"/>
    <property type="evidence" value="ECO:0007669"/>
    <property type="project" value="TreeGrafter"/>
</dbReference>
<dbReference type="PANTHER" id="PTHR11442">
    <property type="entry name" value="HEMOGLOBIN FAMILY MEMBER"/>
    <property type="match status" value="1"/>
</dbReference>
<organism evidence="9">
    <name type="scientific">Hynobius retardatus</name>
    <name type="common">Japanese salamander</name>
    <dbReference type="NCBI Taxonomy" id="36312"/>
    <lineage>
        <taxon>Eukaryota</taxon>
        <taxon>Metazoa</taxon>
        <taxon>Chordata</taxon>
        <taxon>Craniata</taxon>
        <taxon>Vertebrata</taxon>
        <taxon>Euteleostomi</taxon>
        <taxon>Amphibia</taxon>
        <taxon>Batrachia</taxon>
        <taxon>Caudata</taxon>
        <taxon>Cryptobranchoidea</taxon>
        <taxon>Hynobiidae</taxon>
        <taxon>Hynobius</taxon>
        <taxon>Satobius</taxon>
    </lineage>
</organism>
<evidence type="ECO:0000256" key="3">
    <source>
        <dbReference type="ARBA" id="ARBA00022617"/>
    </source>
</evidence>
<dbReference type="PROSITE" id="PS01033">
    <property type="entry name" value="GLOBIN"/>
    <property type="match status" value="1"/>
</dbReference>
<evidence type="ECO:0000256" key="7">
    <source>
        <dbReference type="RuleBase" id="RU000356"/>
    </source>
</evidence>
<protein>
    <submittedName>
        <fullName evidence="9">Adult beta-globin</fullName>
    </submittedName>
</protein>
<dbReference type="InterPro" id="IPR002337">
    <property type="entry name" value="Hemoglobin_b"/>
</dbReference>
<dbReference type="AlphaFoldDB" id="Q9PVL7"/>
<evidence type="ECO:0000256" key="2">
    <source>
        <dbReference type="ARBA" id="ARBA00022448"/>
    </source>
</evidence>
<dbReference type="GO" id="GO:0019825">
    <property type="term" value="F:oxygen binding"/>
    <property type="evidence" value="ECO:0007669"/>
    <property type="project" value="InterPro"/>
</dbReference>